<dbReference type="AlphaFoldDB" id="A0A9C7UMX6"/>
<reference evidence="2" key="2">
    <citation type="submission" date="2022-01" db="EMBL/GenBank/DDBJ databases">
        <authorList>
            <person name="Hirooka S."/>
            <person name="Miyagishima S.Y."/>
        </authorList>
    </citation>
    <scope>NUCLEOTIDE SEQUENCE</scope>
    <source>
        <strain evidence="2">NBRC 102759</strain>
    </source>
</reference>
<sequence length="840" mass="94093">MESHNSVSGTRQFINPSYGYGRSAAPKASGSVSRRERAEEWVEDQRLRDSRVGRVAPNNTATFLQRQRKSGNQVTHEQLTEDIGMLDGNFPDGRSEYYVSKERLHGRTSREFDSPLSRGNLYEGGSQTFVPFTKPSSTYAKEDIWQNSSNFLSDWRQSLESHQGFPKLPQKNTFLANAGSKTVSSENFARGINSSSMKSSGRNAVPPGSPPVQIGPRMKQELDFSSGVNSSNYPRERADERLDGISLLPESCHNMWKNAYFAKGSGDASSPFVGTRNEYQQHTRRSSGNVSDVTNFQYSSPQFPSSKITANTSSLPNMEAYPQSQEQLRLALHGVGPGQKVAPSFVKHIPSNTNHASSSRNLTQGHFAYPGEKHYLNETLEAYIVDFRTFFDMIRDVDVEKPETQFLVEIGSVIERALKEVVMMRCNRFEVEYPYLEVLVKFIEVFLNYATLSVRKGLISTIHHQRVDQTNSQIDTNTRTSTTTNTRGGNSFLSYGPEGTVTDNLFLARVGDVSTPGFSVEGSQTNESSLARINSRGAIYTDTEPSQHSQYSARSHRSATVLDSSQTSGTKERNKVLNKTKGTKRSAPEQSSEDFEQQGVSKSTKPPAMRTDVIEPPFVSNSVSSSEIERTASNTFSNFKTGKDSSNFQVEDDIILKTKEQLDISTASLKKITEQATLFLNKLKERNLQLIRFSSQFGRRVRQADTMGTRSHSDSPEDGSRNTIEVIKLECENLKRCCRGLDVYICETDSCILVKCKVSSLPVRLPHLCIKLNSEDPDNVYGHSFEYCGIDLGELGSRVKDEFSKALRKYSLYINIITLIHLYWKIATDVTNSLMTDYRN</sequence>
<evidence type="ECO:0000313" key="2">
    <source>
        <dbReference type="EMBL" id="GJQ08741.1"/>
    </source>
</evidence>
<protein>
    <submittedName>
        <fullName evidence="2">Uncharacterized protein</fullName>
    </submittedName>
</protein>
<evidence type="ECO:0000313" key="3">
    <source>
        <dbReference type="Proteomes" id="UP001061958"/>
    </source>
</evidence>
<name>A0A9C7UMX6_9RHOD</name>
<comment type="caution">
    <text evidence="2">The sequence shown here is derived from an EMBL/GenBank/DDBJ whole genome shotgun (WGS) entry which is preliminary data.</text>
</comment>
<feature type="compositionally biased region" description="Basic and acidic residues" evidence="1">
    <location>
        <begin position="33"/>
        <end position="46"/>
    </location>
</feature>
<accession>A0A9C7UMX6</accession>
<gene>
    <name evidence="2" type="ORF">GpartN1_g532.t1</name>
</gene>
<feature type="compositionally biased region" description="Polar residues" evidence="1">
    <location>
        <begin position="543"/>
        <end position="553"/>
    </location>
</feature>
<dbReference type="Proteomes" id="UP001061958">
    <property type="component" value="Unassembled WGS sequence"/>
</dbReference>
<feature type="compositionally biased region" description="Polar residues" evidence="1">
    <location>
        <begin position="1"/>
        <end position="15"/>
    </location>
</feature>
<proteinExistence type="predicted"/>
<dbReference type="OrthoDB" id="10410784at2759"/>
<reference evidence="2" key="1">
    <citation type="journal article" date="2022" name="Proc. Natl. Acad. Sci. U.S.A.">
        <title>Life cycle and functional genomics of the unicellular red alga Galdieria for elucidating algal and plant evolution and industrial use.</title>
        <authorList>
            <person name="Hirooka S."/>
            <person name="Itabashi T."/>
            <person name="Ichinose T.M."/>
            <person name="Onuma R."/>
            <person name="Fujiwara T."/>
            <person name="Yamashita S."/>
            <person name="Jong L.W."/>
            <person name="Tomita R."/>
            <person name="Iwane A.H."/>
            <person name="Miyagishima S.Y."/>
        </authorList>
    </citation>
    <scope>NUCLEOTIDE SEQUENCE</scope>
    <source>
        <strain evidence="2">NBRC 102759</strain>
    </source>
</reference>
<dbReference type="EMBL" id="BQMJ01000004">
    <property type="protein sequence ID" value="GJQ08741.1"/>
    <property type="molecule type" value="Genomic_DNA"/>
</dbReference>
<feature type="region of interest" description="Disordered" evidence="1">
    <location>
        <begin position="1"/>
        <end position="46"/>
    </location>
</feature>
<organism evidence="2 3">
    <name type="scientific">Galdieria partita</name>
    <dbReference type="NCBI Taxonomy" id="83374"/>
    <lineage>
        <taxon>Eukaryota</taxon>
        <taxon>Rhodophyta</taxon>
        <taxon>Bangiophyceae</taxon>
        <taxon>Galdieriales</taxon>
        <taxon>Galdieriaceae</taxon>
        <taxon>Galdieria</taxon>
    </lineage>
</organism>
<keyword evidence="3" id="KW-1185">Reference proteome</keyword>
<feature type="compositionally biased region" description="Low complexity" evidence="1">
    <location>
        <begin position="476"/>
        <end position="491"/>
    </location>
</feature>
<feature type="region of interest" description="Disordered" evidence="1">
    <location>
        <begin position="540"/>
        <end position="612"/>
    </location>
</feature>
<evidence type="ECO:0000256" key="1">
    <source>
        <dbReference type="SAM" id="MobiDB-lite"/>
    </source>
</evidence>
<feature type="region of interest" description="Disordered" evidence="1">
    <location>
        <begin position="472"/>
        <end position="496"/>
    </location>
</feature>